<evidence type="ECO:0000256" key="3">
    <source>
        <dbReference type="ARBA" id="ARBA00023242"/>
    </source>
</evidence>
<dbReference type="STRING" id="407821.A0A087T9D5"/>
<organism evidence="6 7">
    <name type="scientific">Stegodyphus mimosarum</name>
    <name type="common">African social velvet spider</name>
    <dbReference type="NCBI Taxonomy" id="407821"/>
    <lineage>
        <taxon>Eukaryota</taxon>
        <taxon>Metazoa</taxon>
        <taxon>Ecdysozoa</taxon>
        <taxon>Arthropoda</taxon>
        <taxon>Chelicerata</taxon>
        <taxon>Arachnida</taxon>
        <taxon>Araneae</taxon>
        <taxon>Araneomorphae</taxon>
        <taxon>Entelegynae</taxon>
        <taxon>Eresoidea</taxon>
        <taxon>Eresidae</taxon>
        <taxon>Stegodyphus</taxon>
    </lineage>
</organism>
<feature type="compositionally biased region" description="Basic residues" evidence="4">
    <location>
        <begin position="95"/>
        <end position="109"/>
    </location>
</feature>
<dbReference type="OMA" id="GHTANME"/>
<keyword evidence="7" id="KW-1185">Reference proteome</keyword>
<dbReference type="InterPro" id="IPR010920">
    <property type="entry name" value="LSM_dom_sf"/>
</dbReference>
<feature type="region of interest" description="Disordered" evidence="4">
    <location>
        <begin position="86"/>
        <end position="109"/>
    </location>
</feature>
<reference evidence="6 7" key="1">
    <citation type="submission" date="2013-11" db="EMBL/GenBank/DDBJ databases">
        <title>Genome sequencing of Stegodyphus mimosarum.</title>
        <authorList>
            <person name="Bechsgaard J."/>
        </authorList>
    </citation>
    <scope>NUCLEOTIDE SEQUENCE [LARGE SCALE GENOMIC DNA]</scope>
</reference>
<evidence type="ECO:0000256" key="2">
    <source>
        <dbReference type="ARBA" id="ARBA00022728"/>
    </source>
</evidence>
<dbReference type="InterPro" id="IPR027141">
    <property type="entry name" value="LSm4/Sm_D1/D3"/>
</dbReference>
<evidence type="ECO:0000313" key="7">
    <source>
        <dbReference type="Proteomes" id="UP000054359"/>
    </source>
</evidence>
<evidence type="ECO:0000256" key="4">
    <source>
        <dbReference type="SAM" id="MobiDB-lite"/>
    </source>
</evidence>
<protein>
    <submittedName>
        <fullName evidence="6">Small nuclear ribonucleoprotein Sm D3</fullName>
    </submittedName>
</protein>
<dbReference type="EMBL" id="KK114115">
    <property type="protein sequence ID" value="KFM61724.1"/>
    <property type="molecule type" value="Genomic_DNA"/>
</dbReference>
<dbReference type="OrthoDB" id="6425924at2759"/>
<keyword evidence="3" id="KW-0539">Nucleus</keyword>
<dbReference type="Gene3D" id="2.30.30.100">
    <property type="match status" value="1"/>
</dbReference>
<dbReference type="PANTHER" id="PTHR23338">
    <property type="entry name" value="SMALL NUCLEAR RIBONUCLEOPROTEIN SM"/>
    <property type="match status" value="1"/>
</dbReference>
<dbReference type="SMART" id="SM00651">
    <property type="entry name" value="Sm"/>
    <property type="match status" value="1"/>
</dbReference>
<dbReference type="GO" id="GO:0005681">
    <property type="term" value="C:spliceosomal complex"/>
    <property type="evidence" value="ECO:0007669"/>
    <property type="project" value="UniProtKB-KW"/>
</dbReference>
<sequence>MARPNIGVPVLLLQKFHGKKINVSTNNNEMFVGTLLEAEDNMNLSLSNVTVTLCSGKTLDMINVYIKGSRIRYINLPDEAKETVSYLARQASRPPPRRGGRSSFSRRRY</sequence>
<dbReference type="Proteomes" id="UP000054359">
    <property type="component" value="Unassembled WGS sequence"/>
</dbReference>
<evidence type="ECO:0000259" key="5">
    <source>
        <dbReference type="SMART" id="SM00651"/>
    </source>
</evidence>
<dbReference type="Pfam" id="PF01423">
    <property type="entry name" value="LSM"/>
    <property type="match status" value="1"/>
</dbReference>
<evidence type="ECO:0000256" key="1">
    <source>
        <dbReference type="ARBA" id="ARBA00004123"/>
    </source>
</evidence>
<dbReference type="SUPFAM" id="SSF50182">
    <property type="entry name" value="Sm-like ribonucleoproteins"/>
    <property type="match status" value="1"/>
</dbReference>
<dbReference type="AlphaFoldDB" id="A0A087T9D5"/>
<keyword evidence="2" id="KW-0747">Spliceosome</keyword>
<name>A0A087T9D5_STEMI</name>
<accession>A0A087T9D5</accession>
<proteinExistence type="predicted"/>
<dbReference type="InterPro" id="IPR001163">
    <property type="entry name" value="Sm_dom_euk/arc"/>
</dbReference>
<keyword evidence="2" id="KW-0507">mRNA processing</keyword>
<feature type="domain" description="Sm" evidence="5">
    <location>
        <begin position="11"/>
        <end position="76"/>
    </location>
</feature>
<keyword evidence="2" id="KW-0508">mRNA splicing</keyword>
<gene>
    <name evidence="6" type="ORF">X975_09072</name>
</gene>
<keyword evidence="6" id="KW-0687">Ribonucleoprotein</keyword>
<evidence type="ECO:0000313" key="6">
    <source>
        <dbReference type="EMBL" id="KFM61724.1"/>
    </source>
</evidence>
<comment type="subcellular location">
    <subcellularLocation>
        <location evidence="1">Nucleus</location>
    </subcellularLocation>
</comment>
<feature type="non-terminal residue" evidence="6">
    <location>
        <position position="109"/>
    </location>
</feature>
<dbReference type="GO" id="GO:0006396">
    <property type="term" value="P:RNA processing"/>
    <property type="evidence" value="ECO:0007669"/>
    <property type="project" value="InterPro"/>
</dbReference>